<comment type="function">
    <text evidence="2 5">Catalyzes the epimerization of the C3' and C5'positions of dTDP-6-deoxy-D-xylo-4-hexulose, forming dTDP-6-deoxy-L-lyxo-4-hexulose.</text>
</comment>
<keyword evidence="5 6" id="KW-0413">Isomerase</keyword>
<evidence type="ECO:0000313" key="6">
    <source>
        <dbReference type="EMBL" id="MCB5226083.1"/>
    </source>
</evidence>
<dbReference type="EC" id="5.1.3.13" evidence="3 5"/>
<organism evidence="6 7">
    <name type="scientific">Alishewanella maricola</name>
    <dbReference type="NCBI Taxonomy" id="2795740"/>
    <lineage>
        <taxon>Bacteria</taxon>
        <taxon>Pseudomonadati</taxon>
        <taxon>Pseudomonadota</taxon>
        <taxon>Gammaproteobacteria</taxon>
        <taxon>Alteromonadales</taxon>
        <taxon>Alteromonadaceae</taxon>
        <taxon>Alishewanella</taxon>
    </lineage>
</organism>
<proteinExistence type="inferred from homology"/>
<dbReference type="PANTHER" id="PTHR21047">
    <property type="entry name" value="DTDP-6-DEOXY-D-GLUCOSE-3,5 EPIMERASE"/>
    <property type="match status" value="1"/>
</dbReference>
<keyword evidence="7" id="KW-1185">Reference proteome</keyword>
<dbReference type="Pfam" id="PF00908">
    <property type="entry name" value="dTDP_sugar_isom"/>
    <property type="match status" value="1"/>
</dbReference>
<dbReference type="RefSeq" id="WP_226750173.1">
    <property type="nucleotide sequence ID" value="NZ_JAEINI020000002.1"/>
</dbReference>
<evidence type="ECO:0000256" key="2">
    <source>
        <dbReference type="ARBA" id="ARBA00001997"/>
    </source>
</evidence>
<accession>A0ABS8C180</accession>
<dbReference type="SUPFAM" id="SSF51182">
    <property type="entry name" value="RmlC-like cupins"/>
    <property type="match status" value="1"/>
</dbReference>
<dbReference type="EMBL" id="JAEINI020000002">
    <property type="protein sequence ID" value="MCB5226083.1"/>
    <property type="molecule type" value="Genomic_DNA"/>
</dbReference>
<gene>
    <name evidence="6" type="primary">rfbC</name>
    <name evidence="6" type="ORF">JAO78_004570</name>
</gene>
<comment type="similarity">
    <text evidence="5">Belongs to the dTDP-4-dehydrorhamnose 3,5-epimerase family.</text>
</comment>
<dbReference type="InterPro" id="IPR014710">
    <property type="entry name" value="RmlC-like_jellyroll"/>
</dbReference>
<dbReference type="Gene3D" id="2.60.120.10">
    <property type="entry name" value="Jelly Rolls"/>
    <property type="match status" value="1"/>
</dbReference>
<evidence type="ECO:0000313" key="7">
    <source>
        <dbReference type="Proteomes" id="UP000633814"/>
    </source>
</evidence>
<dbReference type="GO" id="GO:0008830">
    <property type="term" value="F:dTDP-4-dehydrorhamnose 3,5-epimerase activity"/>
    <property type="evidence" value="ECO:0007669"/>
    <property type="project" value="UniProtKB-EC"/>
</dbReference>
<comment type="pathway">
    <text evidence="5">Carbohydrate biosynthesis; dTDP-L-rhamnose biosynthesis.</text>
</comment>
<evidence type="ECO:0000256" key="3">
    <source>
        <dbReference type="ARBA" id="ARBA00012098"/>
    </source>
</evidence>
<comment type="subunit">
    <text evidence="5">Homodimer.</text>
</comment>
<dbReference type="Proteomes" id="UP000633814">
    <property type="component" value="Unassembled WGS sequence"/>
</dbReference>
<dbReference type="PANTHER" id="PTHR21047:SF2">
    <property type="entry name" value="THYMIDINE DIPHOSPHO-4-KETO-RHAMNOSE 3,5-EPIMERASE"/>
    <property type="match status" value="1"/>
</dbReference>
<name>A0ABS8C180_9ALTE</name>
<sequence>MYNTPISALLSLLMQITKTQLADCLLIQPPVYQDNRGLFRELYVAAKYQAAGLTQAFVQDNLSSSQQGVLRGMHFQRFKPQGKLISVLHGEIYDVMLDLRPTSASFGQWQGIYLDAQQAQQLWIPPGFAHGFQALSTSALVSYKTTAYYDPTDEGAFNALDPKLAITWPQPVTVMSDKDRAAPAFEVVKQQLIAAI</sequence>
<evidence type="ECO:0000256" key="4">
    <source>
        <dbReference type="ARBA" id="ARBA00019595"/>
    </source>
</evidence>
<comment type="caution">
    <text evidence="6">The sequence shown here is derived from an EMBL/GenBank/DDBJ whole genome shotgun (WGS) entry which is preliminary data.</text>
</comment>
<dbReference type="CDD" id="cd00438">
    <property type="entry name" value="cupin_RmlC"/>
    <property type="match status" value="1"/>
</dbReference>
<evidence type="ECO:0000256" key="1">
    <source>
        <dbReference type="ARBA" id="ARBA00001298"/>
    </source>
</evidence>
<protein>
    <recommendedName>
        <fullName evidence="4 5">dTDP-4-dehydrorhamnose 3,5-epimerase</fullName>
        <ecNumber evidence="3 5">5.1.3.13</ecNumber>
    </recommendedName>
    <alternativeName>
        <fullName evidence="5">Thymidine diphospho-4-keto-rhamnose 3,5-epimerase</fullName>
    </alternativeName>
</protein>
<reference evidence="6 7" key="1">
    <citation type="submission" date="2021-10" db="EMBL/GenBank/DDBJ databases">
        <title>Alishewanella koreense sp. nov. isolated from seawater of southwestern coast in South Korea and the proposal for the reclassification of Rheinheimera perlucida and Rheinheimera tuosuensis as Arsukibacterium perlucida and Arsukibacterium tuosuensis.</title>
        <authorList>
            <person name="Kim K.H."/>
            <person name="Ruan W."/>
            <person name="Kim K.R."/>
            <person name="Baek J.H."/>
            <person name="Jeon C.O."/>
        </authorList>
    </citation>
    <scope>NUCLEOTIDE SEQUENCE [LARGE SCALE GENOMIC DNA]</scope>
    <source>
        <strain evidence="6 7">16-MA</strain>
    </source>
</reference>
<dbReference type="NCBIfam" id="TIGR01221">
    <property type="entry name" value="rmlC"/>
    <property type="match status" value="1"/>
</dbReference>
<dbReference type="InterPro" id="IPR011051">
    <property type="entry name" value="RmlC_Cupin_sf"/>
</dbReference>
<comment type="catalytic activity">
    <reaction evidence="1 5">
        <text>dTDP-4-dehydro-6-deoxy-alpha-D-glucose = dTDP-4-dehydro-beta-L-rhamnose</text>
        <dbReference type="Rhea" id="RHEA:16969"/>
        <dbReference type="ChEBI" id="CHEBI:57649"/>
        <dbReference type="ChEBI" id="CHEBI:62830"/>
        <dbReference type="EC" id="5.1.3.13"/>
    </reaction>
</comment>
<dbReference type="InterPro" id="IPR000888">
    <property type="entry name" value="RmlC-like"/>
</dbReference>
<evidence type="ECO:0000256" key="5">
    <source>
        <dbReference type="RuleBase" id="RU364069"/>
    </source>
</evidence>